<dbReference type="Proteomes" id="UP000790377">
    <property type="component" value="Unassembled WGS sequence"/>
</dbReference>
<proteinExistence type="predicted"/>
<evidence type="ECO:0000313" key="2">
    <source>
        <dbReference type="Proteomes" id="UP000790377"/>
    </source>
</evidence>
<keyword evidence="2" id="KW-1185">Reference proteome</keyword>
<dbReference type="EMBL" id="MU267711">
    <property type="protein sequence ID" value="KAH7910482.1"/>
    <property type="molecule type" value="Genomic_DNA"/>
</dbReference>
<comment type="caution">
    <text evidence="1">The sequence shown here is derived from an EMBL/GenBank/DDBJ whole genome shotgun (WGS) entry which is preliminary data.</text>
</comment>
<reference evidence="1" key="1">
    <citation type="journal article" date="2021" name="New Phytol.">
        <title>Evolutionary innovations through gain and loss of genes in the ectomycorrhizal Boletales.</title>
        <authorList>
            <person name="Wu G."/>
            <person name="Miyauchi S."/>
            <person name="Morin E."/>
            <person name="Kuo A."/>
            <person name="Drula E."/>
            <person name="Varga T."/>
            <person name="Kohler A."/>
            <person name="Feng B."/>
            <person name="Cao Y."/>
            <person name="Lipzen A."/>
            <person name="Daum C."/>
            <person name="Hundley H."/>
            <person name="Pangilinan J."/>
            <person name="Johnson J."/>
            <person name="Barry K."/>
            <person name="LaButti K."/>
            <person name="Ng V."/>
            <person name="Ahrendt S."/>
            <person name="Min B."/>
            <person name="Choi I.G."/>
            <person name="Park H."/>
            <person name="Plett J.M."/>
            <person name="Magnuson J."/>
            <person name="Spatafora J.W."/>
            <person name="Nagy L.G."/>
            <person name="Henrissat B."/>
            <person name="Grigoriev I.V."/>
            <person name="Yang Z.L."/>
            <person name="Xu J."/>
            <person name="Martin F.M."/>
        </authorList>
    </citation>
    <scope>NUCLEOTIDE SEQUENCE</scope>
    <source>
        <strain evidence="1">ATCC 28755</strain>
    </source>
</reference>
<sequence>MFARGPVYLVIGVSGGCMVIFAAYHTPGGSVKLLGHVNDGQVHVMRTLFVNQDIANKAIQGSTADLQTLNESIIDAGPNASQLSALLPVFILHLDPTLIPHLDKPKYTADELGAIHCARWALKAVGKIFVKTLPEDGDSIVWERMFPWMSFLQTKFLFPDPSRDEHLGISFPDGDIAQTVVQGFSVICCLGRQNLVRVQSTPSMTDLIAALWLFVAHQHIDYSDLQGLHAKKAALQIRGAIMILALPTICTDTPVGFAVLRSNAGTTNRVLTTAVYYIRFIADTVRAIRDPTPDNMALVEVASNALADCVPFIESFDRCDRAHAHALVALGSVRLVTTATRHIARLLLANGHAPGRGLGRAANTPVKKLEYFAKVYKYLHFALLHLGDGVTHTCEALNAGILEVVFHTWLYTLSCYTSPPCPKFVENEAIIVLCQVIPCYFVYPRVLRAFARALSRPAFREAEKLAQHDDDLWGRWKTLRATVREYIQFMEEVDGNRDCDAWTESISDIDAGPGVYQHCAGCLACTYCSKACQRADWKGGHRTGCRVLQDSLGTLTSSSFWRSLPLIGEIEKIEFMQNRSRILDLFEEAFDAHGGMPDHLAIEIDLIY</sequence>
<organism evidence="1 2">
    <name type="scientific">Hygrophoropsis aurantiaca</name>
    <dbReference type="NCBI Taxonomy" id="72124"/>
    <lineage>
        <taxon>Eukaryota</taxon>
        <taxon>Fungi</taxon>
        <taxon>Dikarya</taxon>
        <taxon>Basidiomycota</taxon>
        <taxon>Agaricomycotina</taxon>
        <taxon>Agaricomycetes</taxon>
        <taxon>Agaricomycetidae</taxon>
        <taxon>Boletales</taxon>
        <taxon>Coniophorineae</taxon>
        <taxon>Hygrophoropsidaceae</taxon>
        <taxon>Hygrophoropsis</taxon>
    </lineage>
</organism>
<evidence type="ECO:0000313" key="1">
    <source>
        <dbReference type="EMBL" id="KAH7910482.1"/>
    </source>
</evidence>
<gene>
    <name evidence="1" type="ORF">BJ138DRAFT_1190751</name>
</gene>
<accession>A0ACB8AB36</accession>
<protein>
    <submittedName>
        <fullName evidence="1">Uncharacterized protein</fullName>
    </submittedName>
</protein>
<name>A0ACB8AB36_9AGAM</name>